<dbReference type="PROSITE" id="PS00716">
    <property type="entry name" value="SIGMA70_2"/>
    <property type="match status" value="1"/>
</dbReference>
<feature type="region of interest" description="Disordered" evidence="7">
    <location>
        <begin position="1"/>
        <end position="34"/>
    </location>
</feature>
<dbReference type="PANTHER" id="PTHR30603">
    <property type="entry name" value="RNA POLYMERASE SIGMA FACTOR RPO"/>
    <property type="match status" value="1"/>
</dbReference>
<dbReference type="InterPro" id="IPR013325">
    <property type="entry name" value="RNA_pol_sigma_r2"/>
</dbReference>
<dbReference type="NCBIfam" id="TIGR02997">
    <property type="entry name" value="Sig70-cyanoRpoD"/>
    <property type="match status" value="1"/>
</dbReference>
<dbReference type="PROSITE" id="PS00715">
    <property type="entry name" value="SIGMA70_1"/>
    <property type="match status" value="1"/>
</dbReference>
<dbReference type="InterPro" id="IPR007627">
    <property type="entry name" value="RNA_pol_sigma70_r2"/>
</dbReference>
<evidence type="ECO:0000256" key="6">
    <source>
        <dbReference type="RuleBase" id="RU362124"/>
    </source>
</evidence>
<evidence type="ECO:0000256" key="7">
    <source>
        <dbReference type="SAM" id="MobiDB-lite"/>
    </source>
</evidence>
<dbReference type="CDD" id="cd06171">
    <property type="entry name" value="Sigma70_r4"/>
    <property type="match status" value="1"/>
</dbReference>
<dbReference type="PANTHER" id="PTHR30603:SF60">
    <property type="entry name" value="RNA POLYMERASE SIGMA FACTOR RPOD"/>
    <property type="match status" value="1"/>
</dbReference>
<evidence type="ECO:0000256" key="2">
    <source>
        <dbReference type="ARBA" id="ARBA00023015"/>
    </source>
</evidence>
<dbReference type="Pfam" id="PF04545">
    <property type="entry name" value="Sigma70_r4"/>
    <property type="match status" value="1"/>
</dbReference>
<dbReference type="PRINTS" id="PR00046">
    <property type="entry name" value="SIGMA70FCT"/>
</dbReference>
<dbReference type="InterPro" id="IPR000943">
    <property type="entry name" value="RNA_pol_sigma70"/>
</dbReference>
<evidence type="ECO:0000256" key="1">
    <source>
        <dbReference type="ARBA" id="ARBA00007788"/>
    </source>
</evidence>
<dbReference type="Pfam" id="PF04539">
    <property type="entry name" value="Sigma70_r3"/>
    <property type="match status" value="1"/>
</dbReference>
<organism evidence="10 11">
    <name type="scientific">Roseofilum casamattae BLCC-M143</name>
    <dbReference type="NCBI Taxonomy" id="3022442"/>
    <lineage>
        <taxon>Bacteria</taxon>
        <taxon>Bacillati</taxon>
        <taxon>Cyanobacteriota</taxon>
        <taxon>Cyanophyceae</taxon>
        <taxon>Desertifilales</taxon>
        <taxon>Desertifilaceae</taxon>
        <taxon>Roseofilum</taxon>
        <taxon>Roseofilum casamattae</taxon>
    </lineage>
</organism>
<feature type="domain" description="RNA polymerase sigma-70" evidence="8">
    <location>
        <begin position="204"/>
        <end position="217"/>
    </location>
</feature>
<dbReference type="InterPro" id="IPR050239">
    <property type="entry name" value="Sigma-70_RNA_pol_init_factors"/>
</dbReference>
<dbReference type="Pfam" id="PF00140">
    <property type="entry name" value="Sigma70_r1_2"/>
    <property type="match status" value="1"/>
</dbReference>
<dbReference type="Pfam" id="PF04542">
    <property type="entry name" value="Sigma70_r2"/>
    <property type="match status" value="1"/>
</dbReference>
<dbReference type="InterPro" id="IPR036388">
    <property type="entry name" value="WH-like_DNA-bd_sf"/>
</dbReference>
<proteinExistence type="inferred from homology"/>
<dbReference type="InterPro" id="IPR017848">
    <property type="entry name" value="RNA_pol_sigma_RpoD/SigA_cyanob"/>
</dbReference>
<keyword evidence="3 6" id="KW-0731">Sigma factor</keyword>
<dbReference type="SUPFAM" id="SSF88946">
    <property type="entry name" value="Sigma2 domain of RNA polymerase sigma factors"/>
    <property type="match status" value="1"/>
</dbReference>
<feature type="domain" description="RNA polymerase sigma-70" evidence="9">
    <location>
        <begin position="372"/>
        <end position="398"/>
    </location>
</feature>
<evidence type="ECO:0000256" key="4">
    <source>
        <dbReference type="ARBA" id="ARBA00023125"/>
    </source>
</evidence>
<keyword evidence="11" id="KW-1185">Reference proteome</keyword>
<comment type="function">
    <text evidence="6">Sigma factors are initiation factors that promote the attachment of RNA polymerase to specific initiation sites and are then released.</text>
</comment>
<protein>
    <recommendedName>
        <fullName evidence="6">RNA polymerase sigma factor</fullName>
    </recommendedName>
</protein>
<dbReference type="InterPro" id="IPR007630">
    <property type="entry name" value="RNA_pol_sigma70_r4"/>
</dbReference>
<comment type="caution">
    <text evidence="10">The sequence shown here is derived from an EMBL/GenBank/DDBJ whole genome shotgun (WGS) entry which is preliminary data.</text>
</comment>
<dbReference type="SUPFAM" id="SSF88659">
    <property type="entry name" value="Sigma3 and sigma4 domains of RNA polymerase sigma factors"/>
    <property type="match status" value="2"/>
</dbReference>
<sequence>MITPVTAFGPNPEYDEAPSPSTEPGTSEDFNQSDMMADMDAESSELTNRPGSGNRRTTDLVRLYLQEIGRVHLLGRDEEVSEAQKVQRHINLVELRNKAGKAQAGTIQEYVRSIEIRDRLTSQLGHRPSWERWAEVAQTEVATLKTVLVEGKQKWADLAEVTVAELDRIQSEGIKAKDHMIKANLRLVVSVAKKYQNRGLELLDLVQEGTLGLERAVEKFDPTKGYRFSTYAYWWIRQGITRAIATQSRTIRLPVHITEKLNKIKKAQRKLAQEKGRTPTIEDLGAELDMTPAQIREVLLRVPRSVSLETKVGKDKDTELGELLETDSISPEESLMRESLQHDLHQLMADLTSRERDVIQMRFGLGDGHPYSLAEIGRALELSRERVRQIEAKALQKLRQPKRRNRVRDYLESLS</sequence>
<dbReference type="NCBIfam" id="TIGR02937">
    <property type="entry name" value="sigma70-ECF"/>
    <property type="match status" value="1"/>
</dbReference>
<keyword evidence="5 6" id="KW-0804">Transcription</keyword>
<comment type="similarity">
    <text evidence="1 6">Belongs to the sigma-70 factor family.</text>
</comment>
<dbReference type="Proteomes" id="UP001232992">
    <property type="component" value="Unassembled WGS sequence"/>
</dbReference>
<keyword evidence="4 6" id="KW-0238">DNA-binding</keyword>
<dbReference type="RefSeq" id="WP_283757581.1">
    <property type="nucleotide sequence ID" value="NZ_JAQOSQ010000004.1"/>
</dbReference>
<dbReference type="EMBL" id="JAQOSQ010000004">
    <property type="protein sequence ID" value="MDJ1182930.1"/>
    <property type="molecule type" value="Genomic_DNA"/>
</dbReference>
<dbReference type="InterPro" id="IPR014284">
    <property type="entry name" value="RNA_pol_sigma-70_dom"/>
</dbReference>
<dbReference type="Gene3D" id="1.10.10.10">
    <property type="entry name" value="Winged helix-like DNA-binding domain superfamily/Winged helix DNA-binding domain"/>
    <property type="match status" value="2"/>
</dbReference>
<name>A0ABT7BV06_9CYAN</name>
<evidence type="ECO:0000259" key="9">
    <source>
        <dbReference type="PROSITE" id="PS00716"/>
    </source>
</evidence>
<dbReference type="InterPro" id="IPR007624">
    <property type="entry name" value="RNA_pol_sigma70_r3"/>
</dbReference>
<dbReference type="NCBIfam" id="NF005785">
    <property type="entry name" value="PRK07598.1"/>
    <property type="match status" value="1"/>
</dbReference>
<keyword evidence="2 6" id="KW-0805">Transcription regulation</keyword>
<dbReference type="Gene3D" id="1.20.120.1810">
    <property type="match status" value="1"/>
</dbReference>
<reference evidence="10 11" key="1">
    <citation type="submission" date="2023-01" db="EMBL/GenBank/DDBJ databases">
        <title>Novel diversity within Roseofilum (Cyanobacteria; Desertifilaceae) from marine benthic mats with descriptions of four novel species.</title>
        <authorList>
            <person name="Wang Y."/>
            <person name="Berthold D.E."/>
            <person name="Hu J."/>
            <person name="Lefler F.W."/>
            <person name="Laughinghouse H.D. IV."/>
        </authorList>
    </citation>
    <scope>NUCLEOTIDE SEQUENCE [LARGE SCALE GENOMIC DNA]</scope>
    <source>
        <strain evidence="10 11">BLCC-M143</strain>
    </source>
</reference>
<feature type="compositionally biased region" description="Polar residues" evidence="7">
    <location>
        <begin position="19"/>
        <end position="34"/>
    </location>
</feature>
<gene>
    <name evidence="10" type="primary">sigC</name>
    <name evidence="10" type="ORF">PMH09_06940</name>
</gene>
<evidence type="ECO:0000313" key="10">
    <source>
        <dbReference type="EMBL" id="MDJ1182930.1"/>
    </source>
</evidence>
<dbReference type="InterPro" id="IPR013324">
    <property type="entry name" value="RNA_pol_sigma_r3/r4-like"/>
</dbReference>
<dbReference type="InterPro" id="IPR009042">
    <property type="entry name" value="RNA_pol_sigma70_r1_2"/>
</dbReference>
<evidence type="ECO:0000313" key="11">
    <source>
        <dbReference type="Proteomes" id="UP001232992"/>
    </source>
</evidence>
<evidence type="ECO:0000256" key="3">
    <source>
        <dbReference type="ARBA" id="ARBA00023082"/>
    </source>
</evidence>
<evidence type="ECO:0000259" key="8">
    <source>
        <dbReference type="PROSITE" id="PS00715"/>
    </source>
</evidence>
<evidence type="ECO:0000256" key="5">
    <source>
        <dbReference type="ARBA" id="ARBA00023163"/>
    </source>
</evidence>
<accession>A0ABT7BV06</accession>